<dbReference type="GeneID" id="81370797"/>
<proteinExistence type="inferred from homology"/>
<dbReference type="InterPro" id="IPR017972">
    <property type="entry name" value="Cyt_P450_CS"/>
</dbReference>
<comment type="cofactor">
    <cofactor evidence="1">
        <name>heme</name>
        <dbReference type="ChEBI" id="CHEBI:30413"/>
    </cofactor>
</comment>
<name>A0A9W9VYQ2_9EURO</name>
<dbReference type="Pfam" id="PF00067">
    <property type="entry name" value="p450"/>
    <property type="match status" value="1"/>
</dbReference>
<comment type="similarity">
    <text evidence="2 6">Belongs to the cytochrome P450 family.</text>
</comment>
<evidence type="ECO:0000313" key="7">
    <source>
        <dbReference type="EMBL" id="KAJ5391690.1"/>
    </source>
</evidence>
<dbReference type="PRINTS" id="PR00385">
    <property type="entry name" value="P450"/>
</dbReference>
<dbReference type="PANTHER" id="PTHR24305:SF166">
    <property type="entry name" value="CYTOCHROME P450 12A4, MITOCHONDRIAL-RELATED"/>
    <property type="match status" value="1"/>
</dbReference>
<protein>
    <recommendedName>
        <fullName evidence="9">Cytochrome P450</fullName>
    </recommendedName>
</protein>
<keyword evidence="3 6" id="KW-0479">Metal-binding</keyword>
<dbReference type="InterPro" id="IPR050121">
    <property type="entry name" value="Cytochrome_P450_monoxygenase"/>
</dbReference>
<dbReference type="InterPro" id="IPR001128">
    <property type="entry name" value="Cyt_P450"/>
</dbReference>
<dbReference type="InterPro" id="IPR036396">
    <property type="entry name" value="Cyt_P450_sf"/>
</dbReference>
<evidence type="ECO:0000256" key="6">
    <source>
        <dbReference type="RuleBase" id="RU000461"/>
    </source>
</evidence>
<evidence type="ECO:0008006" key="9">
    <source>
        <dbReference type="Google" id="ProtNLM"/>
    </source>
</evidence>
<dbReference type="Gene3D" id="1.10.630.10">
    <property type="entry name" value="Cytochrome P450"/>
    <property type="match status" value="1"/>
</dbReference>
<reference evidence="7" key="2">
    <citation type="journal article" date="2023" name="IMA Fungus">
        <title>Comparative genomic study of the Penicillium genus elucidates a diverse pangenome and 15 lateral gene transfer events.</title>
        <authorList>
            <person name="Petersen C."/>
            <person name="Sorensen T."/>
            <person name="Nielsen M.R."/>
            <person name="Sondergaard T.E."/>
            <person name="Sorensen J.L."/>
            <person name="Fitzpatrick D.A."/>
            <person name="Frisvad J.C."/>
            <person name="Nielsen K.L."/>
        </authorList>
    </citation>
    <scope>NUCLEOTIDE SEQUENCE</scope>
    <source>
        <strain evidence="7">IBT 29677</strain>
    </source>
</reference>
<gene>
    <name evidence="7" type="ORF">N7509_007180</name>
</gene>
<dbReference type="OrthoDB" id="1470350at2759"/>
<dbReference type="RefSeq" id="XP_056487368.1">
    <property type="nucleotide sequence ID" value="XM_056631817.1"/>
</dbReference>
<keyword evidence="4 6" id="KW-0560">Oxidoreductase</keyword>
<reference evidence="7" key="1">
    <citation type="submission" date="2022-12" db="EMBL/GenBank/DDBJ databases">
        <authorList>
            <person name="Petersen C."/>
        </authorList>
    </citation>
    <scope>NUCLEOTIDE SEQUENCE</scope>
    <source>
        <strain evidence="7">IBT 29677</strain>
    </source>
</reference>
<sequence length="503" mass="56991">MLQPHLEKYLPSLIYDQIDVAIHGWEFRRKRWYHDRLGAIFAVASPDEFTIWCADPAIGTTILQNRNEFQQAPIVSSILGFLGSNVFMTNGDECHKLQFRKRHRRMFNKNLDERISGVVWTETLQQAQSMINYLMEHPGNETLEGLRSIAINVIGKAGYNWQQPWSPNKLDIPPKSATGKEAYFGMLGLVTTMILEAALLPRKVMQLPFMPLALQSMGYHLERAPGYIQEILRNEGESDSSKRHSESNFLSLMLQFSEEENSDHETKPSLTQEEISGNLFVFTSAGFETTANTMGFAVILLALYPEWQDWIQYEIHGLDISGFNWTYENTFPKCKRTLALMFETLRLYTPVAHTTRAIFNPTSLSGTDGQIYSLTPPLDIYVEQSIIHLDTAIWGDDAMDFRPSRWIDDSGDLITPDKGTFLPWSGGPRVCPGVRFSQVEFVATIATLFRNSRCAPLIVPGDRPEDPALRLKTAIANTVTKLTLSVKDPKEVQLKWTACGKAD</sequence>
<organism evidence="7 8">
    <name type="scientific">Penicillium cosmopolitanum</name>
    <dbReference type="NCBI Taxonomy" id="1131564"/>
    <lineage>
        <taxon>Eukaryota</taxon>
        <taxon>Fungi</taxon>
        <taxon>Dikarya</taxon>
        <taxon>Ascomycota</taxon>
        <taxon>Pezizomycotina</taxon>
        <taxon>Eurotiomycetes</taxon>
        <taxon>Eurotiomycetidae</taxon>
        <taxon>Eurotiales</taxon>
        <taxon>Aspergillaceae</taxon>
        <taxon>Penicillium</taxon>
    </lineage>
</organism>
<dbReference type="CDD" id="cd11070">
    <property type="entry name" value="CYP56-like"/>
    <property type="match status" value="1"/>
</dbReference>
<dbReference type="AlphaFoldDB" id="A0A9W9VYQ2"/>
<dbReference type="SUPFAM" id="SSF48264">
    <property type="entry name" value="Cytochrome P450"/>
    <property type="match status" value="1"/>
</dbReference>
<dbReference type="PANTHER" id="PTHR24305">
    <property type="entry name" value="CYTOCHROME P450"/>
    <property type="match status" value="1"/>
</dbReference>
<evidence type="ECO:0000256" key="4">
    <source>
        <dbReference type="ARBA" id="ARBA00023002"/>
    </source>
</evidence>
<dbReference type="EMBL" id="JAPZBU010000008">
    <property type="protein sequence ID" value="KAJ5391690.1"/>
    <property type="molecule type" value="Genomic_DNA"/>
</dbReference>
<dbReference type="Proteomes" id="UP001147747">
    <property type="component" value="Unassembled WGS sequence"/>
</dbReference>
<evidence type="ECO:0000256" key="1">
    <source>
        <dbReference type="ARBA" id="ARBA00001971"/>
    </source>
</evidence>
<evidence type="ECO:0000313" key="8">
    <source>
        <dbReference type="Proteomes" id="UP001147747"/>
    </source>
</evidence>
<keyword evidence="8" id="KW-1185">Reference proteome</keyword>
<accession>A0A9W9VYQ2</accession>
<dbReference type="GO" id="GO:0005506">
    <property type="term" value="F:iron ion binding"/>
    <property type="evidence" value="ECO:0007669"/>
    <property type="project" value="InterPro"/>
</dbReference>
<evidence type="ECO:0000256" key="3">
    <source>
        <dbReference type="ARBA" id="ARBA00022723"/>
    </source>
</evidence>
<dbReference type="GO" id="GO:0016705">
    <property type="term" value="F:oxidoreductase activity, acting on paired donors, with incorporation or reduction of molecular oxygen"/>
    <property type="evidence" value="ECO:0007669"/>
    <property type="project" value="InterPro"/>
</dbReference>
<comment type="caution">
    <text evidence="7">The sequence shown here is derived from an EMBL/GenBank/DDBJ whole genome shotgun (WGS) entry which is preliminary data.</text>
</comment>
<dbReference type="GO" id="GO:0004497">
    <property type="term" value="F:monooxygenase activity"/>
    <property type="evidence" value="ECO:0007669"/>
    <property type="project" value="UniProtKB-KW"/>
</dbReference>
<dbReference type="GO" id="GO:0020037">
    <property type="term" value="F:heme binding"/>
    <property type="evidence" value="ECO:0007669"/>
    <property type="project" value="InterPro"/>
</dbReference>
<evidence type="ECO:0000256" key="5">
    <source>
        <dbReference type="ARBA" id="ARBA00023004"/>
    </source>
</evidence>
<evidence type="ECO:0000256" key="2">
    <source>
        <dbReference type="ARBA" id="ARBA00010617"/>
    </source>
</evidence>
<dbReference type="GO" id="GO:0043386">
    <property type="term" value="P:mycotoxin biosynthetic process"/>
    <property type="evidence" value="ECO:0007669"/>
    <property type="project" value="UniProtKB-ARBA"/>
</dbReference>
<keyword evidence="6" id="KW-0503">Monooxygenase</keyword>
<keyword evidence="5 6" id="KW-0408">Iron</keyword>
<dbReference type="PROSITE" id="PS00086">
    <property type="entry name" value="CYTOCHROME_P450"/>
    <property type="match status" value="1"/>
</dbReference>
<keyword evidence="6" id="KW-0349">Heme</keyword>